<accession>A0A6J7E9R2</accession>
<sequence length="67" mass="6937">MTTSTYNVAGMTCEHCVASVTQELSAIQGVTSVSVDLETGAVRVESATELPIDAVTEAIDEAGYTLV</sequence>
<dbReference type="AlphaFoldDB" id="A0A6J7E9R2"/>
<evidence type="ECO:0000256" key="1">
    <source>
        <dbReference type="ARBA" id="ARBA00022723"/>
    </source>
</evidence>
<dbReference type="GO" id="GO:0006825">
    <property type="term" value="P:copper ion transport"/>
    <property type="evidence" value="ECO:0007669"/>
    <property type="project" value="InterPro"/>
</dbReference>
<dbReference type="InterPro" id="IPR000428">
    <property type="entry name" value="Cu-bd"/>
</dbReference>
<dbReference type="InterPro" id="IPR017969">
    <property type="entry name" value="Heavy-metal-associated_CS"/>
</dbReference>
<gene>
    <name evidence="3" type="ORF">UFOPK3401_01297</name>
</gene>
<feature type="domain" description="HMA" evidence="2">
    <location>
        <begin position="2"/>
        <end position="67"/>
    </location>
</feature>
<name>A0A6J7E9R2_9ZZZZ</name>
<dbReference type="PRINTS" id="PR00944">
    <property type="entry name" value="CUEXPORT"/>
</dbReference>
<evidence type="ECO:0000259" key="2">
    <source>
        <dbReference type="PROSITE" id="PS50846"/>
    </source>
</evidence>
<dbReference type="FunFam" id="3.30.70.100:FF:000001">
    <property type="entry name" value="ATPase copper transporting beta"/>
    <property type="match status" value="1"/>
</dbReference>
<organism evidence="3">
    <name type="scientific">freshwater metagenome</name>
    <dbReference type="NCBI Taxonomy" id="449393"/>
    <lineage>
        <taxon>unclassified sequences</taxon>
        <taxon>metagenomes</taxon>
        <taxon>ecological metagenomes</taxon>
    </lineage>
</organism>
<dbReference type="Gene3D" id="3.30.70.100">
    <property type="match status" value="1"/>
</dbReference>
<dbReference type="PROSITE" id="PS50846">
    <property type="entry name" value="HMA_2"/>
    <property type="match status" value="1"/>
</dbReference>
<dbReference type="Pfam" id="PF00403">
    <property type="entry name" value="HMA"/>
    <property type="match status" value="1"/>
</dbReference>
<dbReference type="SUPFAM" id="SSF55008">
    <property type="entry name" value="HMA, heavy metal-associated domain"/>
    <property type="match status" value="1"/>
</dbReference>
<proteinExistence type="predicted"/>
<keyword evidence="1" id="KW-0479">Metal-binding</keyword>
<evidence type="ECO:0000313" key="3">
    <source>
        <dbReference type="EMBL" id="CAB4879281.1"/>
    </source>
</evidence>
<dbReference type="CDD" id="cd00371">
    <property type="entry name" value="HMA"/>
    <property type="match status" value="1"/>
</dbReference>
<dbReference type="GO" id="GO:0005507">
    <property type="term" value="F:copper ion binding"/>
    <property type="evidence" value="ECO:0007669"/>
    <property type="project" value="InterPro"/>
</dbReference>
<dbReference type="InterPro" id="IPR006121">
    <property type="entry name" value="HMA_dom"/>
</dbReference>
<protein>
    <submittedName>
        <fullName evidence="3">Unannotated protein</fullName>
    </submittedName>
</protein>
<reference evidence="3" key="1">
    <citation type="submission" date="2020-05" db="EMBL/GenBank/DDBJ databases">
        <authorList>
            <person name="Chiriac C."/>
            <person name="Salcher M."/>
            <person name="Ghai R."/>
            <person name="Kavagutti S V."/>
        </authorList>
    </citation>
    <scope>NUCLEOTIDE SEQUENCE</scope>
</reference>
<dbReference type="InterPro" id="IPR036163">
    <property type="entry name" value="HMA_dom_sf"/>
</dbReference>
<dbReference type="PROSITE" id="PS01047">
    <property type="entry name" value="HMA_1"/>
    <property type="match status" value="1"/>
</dbReference>
<dbReference type="EMBL" id="CAFBLM010000072">
    <property type="protein sequence ID" value="CAB4879281.1"/>
    <property type="molecule type" value="Genomic_DNA"/>
</dbReference>